<dbReference type="RefSeq" id="WP_117361875.1">
    <property type="nucleotide sequence ID" value="NZ_QURH01001050.1"/>
</dbReference>
<gene>
    <name evidence="10" type="ORF">DZF91_38055</name>
</gene>
<feature type="transmembrane region" description="Helical" evidence="8">
    <location>
        <begin position="224"/>
        <end position="245"/>
    </location>
</feature>
<evidence type="ECO:0000256" key="5">
    <source>
        <dbReference type="ARBA" id="ARBA00022692"/>
    </source>
</evidence>
<reference evidence="10 11" key="1">
    <citation type="submission" date="2018-08" db="EMBL/GenBank/DDBJ databases">
        <title>Actinomadura jelena sp. nov., a novel Actinomycete isolated from soil in Chad.</title>
        <authorList>
            <person name="Shi L."/>
        </authorList>
    </citation>
    <scope>NUCLEOTIDE SEQUENCE [LARGE SCALE GENOMIC DNA]</scope>
    <source>
        <strain evidence="10 11">NEAU-G17</strain>
    </source>
</reference>
<feature type="transmembrane region" description="Helical" evidence="8">
    <location>
        <begin position="200"/>
        <end position="218"/>
    </location>
</feature>
<name>A0A372J8X7_9ACTN</name>
<evidence type="ECO:0000259" key="9">
    <source>
        <dbReference type="PROSITE" id="PS50850"/>
    </source>
</evidence>
<dbReference type="OrthoDB" id="9781469at2"/>
<dbReference type="Pfam" id="PF07690">
    <property type="entry name" value="MFS_1"/>
    <property type="match status" value="1"/>
</dbReference>
<comment type="similarity">
    <text evidence="2">Belongs to the major facilitator superfamily. EmrB family.</text>
</comment>
<dbReference type="Proteomes" id="UP000261811">
    <property type="component" value="Unassembled WGS sequence"/>
</dbReference>
<evidence type="ECO:0000256" key="3">
    <source>
        <dbReference type="ARBA" id="ARBA00022448"/>
    </source>
</evidence>
<evidence type="ECO:0000256" key="1">
    <source>
        <dbReference type="ARBA" id="ARBA00004651"/>
    </source>
</evidence>
<feature type="transmembrane region" description="Helical" evidence="8">
    <location>
        <begin position="362"/>
        <end position="382"/>
    </location>
</feature>
<dbReference type="InterPro" id="IPR004638">
    <property type="entry name" value="EmrB-like"/>
</dbReference>
<dbReference type="AlphaFoldDB" id="A0A372J8X7"/>
<organism evidence="10 11">
    <name type="scientific">Actinomadura logoneensis</name>
    <dbReference type="NCBI Taxonomy" id="2293572"/>
    <lineage>
        <taxon>Bacteria</taxon>
        <taxon>Bacillati</taxon>
        <taxon>Actinomycetota</taxon>
        <taxon>Actinomycetes</taxon>
        <taxon>Streptosporangiales</taxon>
        <taxon>Thermomonosporaceae</taxon>
        <taxon>Actinomadura</taxon>
    </lineage>
</organism>
<dbReference type="PROSITE" id="PS50850">
    <property type="entry name" value="MFS"/>
    <property type="match status" value="1"/>
</dbReference>
<keyword evidence="3" id="KW-0813">Transport</keyword>
<keyword evidence="4" id="KW-1003">Cell membrane</keyword>
<dbReference type="CDD" id="cd17321">
    <property type="entry name" value="MFS_MMR_MDR_like"/>
    <property type="match status" value="1"/>
</dbReference>
<feature type="transmembrane region" description="Helical" evidence="8">
    <location>
        <begin position="78"/>
        <end position="97"/>
    </location>
</feature>
<dbReference type="PRINTS" id="PR01036">
    <property type="entry name" value="TCRTETB"/>
</dbReference>
<evidence type="ECO:0000256" key="2">
    <source>
        <dbReference type="ARBA" id="ARBA00008537"/>
    </source>
</evidence>
<feature type="transmembrane region" description="Helical" evidence="8">
    <location>
        <begin position="447"/>
        <end position="466"/>
    </location>
</feature>
<sequence length="493" mass="50493">MPETGRRGRLLVLAICCMSLLIVSLDNTVLNVAIPAMQRDFHASMSGLQWTIDAYLIVLAGLMITSGSTADRLGRRRVFQAGLALFSVGSLLCSLAPGLGWLIAARVVQAVGGSMLNPVAMSIITNTFTEPRERARAIGVWGGVVGISMAAGPLVGGVLVDSVGWRSIFWLNLPIGLAALVLTQVFVPESRAPRPRRPDPVGQLLMIVTLGTLTYAIIEGAALGWTSGIVLGCAAVAAVALALFVAHALRADEPLIDVRFFRSMPFSGATLIAIGAFSALAGFLFLNSIYLQSVRGLSALHAGLYLLPMAAVTGVVAPLSGRLTGSRGPRLPLQLAGVTMLASALLFAVFDGETRDATLFAAYALFGFGFGMVNSPITNTAVSGMPRAQAGVAAAVASTSRQIGQALGVAVFGAVVGVAGASASHGGAGAGRGAVASAGFVEAARPAYWIMAGCAAAVLVLGTITTGRRAARTALRAAELTATDTARSPVNTP</sequence>
<evidence type="ECO:0000313" key="11">
    <source>
        <dbReference type="Proteomes" id="UP000261811"/>
    </source>
</evidence>
<dbReference type="PANTHER" id="PTHR42718:SF9">
    <property type="entry name" value="MAJOR FACILITATOR SUPERFAMILY MULTIDRUG TRANSPORTER MFSC"/>
    <property type="match status" value="1"/>
</dbReference>
<evidence type="ECO:0000256" key="8">
    <source>
        <dbReference type="SAM" id="Phobius"/>
    </source>
</evidence>
<dbReference type="InterPro" id="IPR020846">
    <property type="entry name" value="MFS_dom"/>
</dbReference>
<feature type="transmembrane region" description="Helical" evidence="8">
    <location>
        <begin position="298"/>
        <end position="319"/>
    </location>
</feature>
<feature type="transmembrane region" description="Helical" evidence="8">
    <location>
        <begin position="47"/>
        <end position="66"/>
    </location>
</feature>
<keyword evidence="11" id="KW-1185">Reference proteome</keyword>
<dbReference type="EMBL" id="QURH01001050">
    <property type="protein sequence ID" value="RFU36440.1"/>
    <property type="molecule type" value="Genomic_DNA"/>
</dbReference>
<comment type="caution">
    <text evidence="10">The sequence shown here is derived from an EMBL/GenBank/DDBJ whole genome shotgun (WGS) entry which is preliminary data.</text>
</comment>
<feature type="transmembrane region" description="Helical" evidence="8">
    <location>
        <begin position="266"/>
        <end position="286"/>
    </location>
</feature>
<dbReference type="PANTHER" id="PTHR42718">
    <property type="entry name" value="MAJOR FACILITATOR SUPERFAMILY MULTIDRUG TRANSPORTER MFSC"/>
    <property type="match status" value="1"/>
</dbReference>
<keyword evidence="6 8" id="KW-1133">Transmembrane helix</keyword>
<feature type="transmembrane region" description="Helical" evidence="8">
    <location>
        <begin position="168"/>
        <end position="188"/>
    </location>
</feature>
<dbReference type="GO" id="GO:0022857">
    <property type="term" value="F:transmembrane transporter activity"/>
    <property type="evidence" value="ECO:0007669"/>
    <property type="project" value="InterPro"/>
</dbReference>
<keyword evidence="7 8" id="KW-0472">Membrane</keyword>
<feature type="domain" description="Major facilitator superfamily (MFS) profile" evidence="9">
    <location>
        <begin position="12"/>
        <end position="470"/>
    </location>
</feature>
<dbReference type="InterPro" id="IPR011701">
    <property type="entry name" value="MFS"/>
</dbReference>
<feature type="transmembrane region" description="Helical" evidence="8">
    <location>
        <begin position="137"/>
        <end position="156"/>
    </location>
</feature>
<proteinExistence type="inferred from homology"/>
<evidence type="ECO:0000256" key="7">
    <source>
        <dbReference type="ARBA" id="ARBA00023136"/>
    </source>
</evidence>
<evidence type="ECO:0000256" key="4">
    <source>
        <dbReference type="ARBA" id="ARBA00022475"/>
    </source>
</evidence>
<evidence type="ECO:0000313" key="10">
    <source>
        <dbReference type="EMBL" id="RFU36440.1"/>
    </source>
</evidence>
<dbReference type="Gene3D" id="1.20.1720.10">
    <property type="entry name" value="Multidrug resistance protein D"/>
    <property type="match status" value="1"/>
</dbReference>
<dbReference type="Gene3D" id="1.20.1250.20">
    <property type="entry name" value="MFS general substrate transporter like domains"/>
    <property type="match status" value="1"/>
</dbReference>
<dbReference type="NCBIfam" id="TIGR00711">
    <property type="entry name" value="efflux_EmrB"/>
    <property type="match status" value="1"/>
</dbReference>
<comment type="subcellular location">
    <subcellularLocation>
        <location evidence="1">Cell membrane</location>
        <topology evidence="1">Multi-pass membrane protein</topology>
    </subcellularLocation>
</comment>
<feature type="transmembrane region" description="Helical" evidence="8">
    <location>
        <begin position="403"/>
        <end position="427"/>
    </location>
</feature>
<accession>A0A372J8X7</accession>
<keyword evidence="5 8" id="KW-0812">Transmembrane</keyword>
<dbReference type="GO" id="GO:0005886">
    <property type="term" value="C:plasma membrane"/>
    <property type="evidence" value="ECO:0007669"/>
    <property type="project" value="UniProtKB-SubCell"/>
</dbReference>
<evidence type="ECO:0000256" key="6">
    <source>
        <dbReference type="ARBA" id="ARBA00022989"/>
    </source>
</evidence>
<dbReference type="SUPFAM" id="SSF103473">
    <property type="entry name" value="MFS general substrate transporter"/>
    <property type="match status" value="1"/>
</dbReference>
<feature type="transmembrane region" description="Helical" evidence="8">
    <location>
        <begin position="331"/>
        <end position="350"/>
    </location>
</feature>
<feature type="transmembrane region" description="Helical" evidence="8">
    <location>
        <begin position="103"/>
        <end position="125"/>
    </location>
</feature>
<protein>
    <submittedName>
        <fullName evidence="10">DHA2 family efflux MFS transporter permease subunit</fullName>
    </submittedName>
</protein>
<dbReference type="InterPro" id="IPR036259">
    <property type="entry name" value="MFS_trans_sf"/>
</dbReference>